<comment type="caution">
    <text evidence="1">The sequence shown here is derived from an EMBL/GenBank/DDBJ whole genome shotgun (WGS) entry which is preliminary data.</text>
</comment>
<gene>
    <name evidence="1" type="ORF">NLG97_g9340</name>
</gene>
<reference evidence="1" key="1">
    <citation type="submission" date="2022-07" db="EMBL/GenBank/DDBJ databases">
        <title>Genome Sequence of Lecanicillium saksenae.</title>
        <authorList>
            <person name="Buettner E."/>
        </authorList>
    </citation>
    <scope>NUCLEOTIDE SEQUENCE</scope>
    <source>
        <strain evidence="1">VT-O1</strain>
    </source>
</reference>
<protein>
    <submittedName>
        <fullName evidence="1">Uncharacterized protein</fullName>
    </submittedName>
</protein>
<organism evidence="1 2">
    <name type="scientific">Lecanicillium saksenae</name>
    <dbReference type="NCBI Taxonomy" id="468837"/>
    <lineage>
        <taxon>Eukaryota</taxon>
        <taxon>Fungi</taxon>
        <taxon>Dikarya</taxon>
        <taxon>Ascomycota</taxon>
        <taxon>Pezizomycotina</taxon>
        <taxon>Sordariomycetes</taxon>
        <taxon>Hypocreomycetidae</taxon>
        <taxon>Hypocreales</taxon>
        <taxon>Cordycipitaceae</taxon>
        <taxon>Lecanicillium</taxon>
    </lineage>
</organism>
<accession>A0ACC1QGI3</accession>
<name>A0ACC1QGI3_9HYPO</name>
<proteinExistence type="predicted"/>
<evidence type="ECO:0000313" key="1">
    <source>
        <dbReference type="EMBL" id="KAJ3475783.1"/>
    </source>
</evidence>
<dbReference type="Proteomes" id="UP001148737">
    <property type="component" value="Unassembled WGS sequence"/>
</dbReference>
<evidence type="ECO:0000313" key="2">
    <source>
        <dbReference type="Proteomes" id="UP001148737"/>
    </source>
</evidence>
<dbReference type="EMBL" id="JANAKD010001900">
    <property type="protein sequence ID" value="KAJ3475783.1"/>
    <property type="molecule type" value="Genomic_DNA"/>
</dbReference>
<keyword evidence="2" id="KW-1185">Reference proteome</keyword>
<sequence>MNCCKPAIRRFEIPAQLSLNPMTTAHAGSGPSDTEYYAPSPGPKRYPSHPHASSSPPERRTGNFPHFLPCLAWRAVQQQVGGAELHRTHQRLRTKSGVKEMRH</sequence>